<organism evidence="6 7">
    <name type="scientific">Euphydryas editha</name>
    <name type="common">Edith's checkerspot</name>
    <dbReference type="NCBI Taxonomy" id="104508"/>
    <lineage>
        <taxon>Eukaryota</taxon>
        <taxon>Metazoa</taxon>
        <taxon>Ecdysozoa</taxon>
        <taxon>Arthropoda</taxon>
        <taxon>Hexapoda</taxon>
        <taxon>Insecta</taxon>
        <taxon>Pterygota</taxon>
        <taxon>Neoptera</taxon>
        <taxon>Endopterygota</taxon>
        <taxon>Lepidoptera</taxon>
        <taxon>Glossata</taxon>
        <taxon>Ditrysia</taxon>
        <taxon>Papilionoidea</taxon>
        <taxon>Nymphalidae</taxon>
        <taxon>Nymphalinae</taxon>
        <taxon>Euphydryas</taxon>
    </lineage>
</organism>
<evidence type="ECO:0000256" key="2">
    <source>
        <dbReference type="ARBA" id="ARBA00022692"/>
    </source>
</evidence>
<evidence type="ECO:0000256" key="4">
    <source>
        <dbReference type="ARBA" id="ARBA00023136"/>
    </source>
</evidence>
<dbReference type="AlphaFoldDB" id="A0AAU9VC04"/>
<comment type="caution">
    <text evidence="6">The sequence shown here is derived from an EMBL/GenBank/DDBJ whole genome shotgun (WGS) entry which is preliminary data.</text>
</comment>
<reference evidence="6" key="1">
    <citation type="submission" date="2022-03" db="EMBL/GenBank/DDBJ databases">
        <authorList>
            <person name="Tunstrom K."/>
        </authorList>
    </citation>
    <scope>NUCLEOTIDE SEQUENCE</scope>
</reference>
<feature type="transmembrane region" description="Helical" evidence="5">
    <location>
        <begin position="368"/>
        <end position="386"/>
    </location>
</feature>
<evidence type="ECO:0008006" key="8">
    <source>
        <dbReference type="Google" id="ProtNLM"/>
    </source>
</evidence>
<feature type="transmembrane region" description="Helical" evidence="5">
    <location>
        <begin position="335"/>
        <end position="356"/>
    </location>
</feature>
<dbReference type="SUPFAM" id="SSF103473">
    <property type="entry name" value="MFS general substrate transporter"/>
    <property type="match status" value="1"/>
</dbReference>
<feature type="transmembrane region" description="Helical" evidence="5">
    <location>
        <begin position="205"/>
        <end position="226"/>
    </location>
</feature>
<dbReference type="InterPro" id="IPR011701">
    <property type="entry name" value="MFS"/>
</dbReference>
<dbReference type="GO" id="GO:0016020">
    <property type="term" value="C:membrane"/>
    <property type="evidence" value="ECO:0007669"/>
    <property type="project" value="UniProtKB-SubCell"/>
</dbReference>
<feature type="transmembrane region" description="Helical" evidence="5">
    <location>
        <begin position="232"/>
        <end position="254"/>
    </location>
</feature>
<dbReference type="Gene3D" id="1.20.1250.20">
    <property type="entry name" value="MFS general substrate transporter like domains"/>
    <property type="match status" value="1"/>
</dbReference>
<evidence type="ECO:0000256" key="5">
    <source>
        <dbReference type="SAM" id="Phobius"/>
    </source>
</evidence>
<dbReference type="Pfam" id="PF07690">
    <property type="entry name" value="MFS_1"/>
    <property type="match status" value="1"/>
</dbReference>
<dbReference type="InterPro" id="IPR036259">
    <property type="entry name" value="MFS_trans_sf"/>
</dbReference>
<name>A0AAU9VC04_EUPED</name>
<evidence type="ECO:0000256" key="3">
    <source>
        <dbReference type="ARBA" id="ARBA00022989"/>
    </source>
</evidence>
<dbReference type="EMBL" id="CAKOGL010000030">
    <property type="protein sequence ID" value="CAH2107746.1"/>
    <property type="molecule type" value="Genomic_DNA"/>
</dbReference>
<dbReference type="PANTHER" id="PTHR23507:SF1">
    <property type="entry name" value="FI18259P1-RELATED"/>
    <property type="match status" value="1"/>
</dbReference>
<protein>
    <recommendedName>
        <fullName evidence="8">Solute carrier family 46 member 3</fullName>
    </recommendedName>
</protein>
<feature type="transmembrane region" description="Helical" evidence="5">
    <location>
        <begin position="138"/>
        <end position="160"/>
    </location>
</feature>
<gene>
    <name evidence="6" type="ORF">EEDITHA_LOCUS21746</name>
</gene>
<dbReference type="GO" id="GO:0022857">
    <property type="term" value="F:transmembrane transporter activity"/>
    <property type="evidence" value="ECO:0007669"/>
    <property type="project" value="InterPro"/>
</dbReference>
<dbReference type="Proteomes" id="UP001153954">
    <property type="component" value="Unassembled WGS sequence"/>
</dbReference>
<feature type="transmembrane region" description="Helical" evidence="5">
    <location>
        <begin position="459"/>
        <end position="479"/>
    </location>
</feature>
<dbReference type="PANTHER" id="PTHR23507">
    <property type="entry name" value="ZGC:174356"/>
    <property type="match status" value="1"/>
</dbReference>
<keyword evidence="7" id="KW-1185">Reference proteome</keyword>
<keyword evidence="3 5" id="KW-1133">Transmembrane helix</keyword>
<sequence length="507" mass="57872">MSSTHKNKSPEEQPLKEETIKKKSFEQRNFIEKIWLIKSNISVEPILAGLIIPLMLGRLAIQNLNLDKACRVRLNYTDEICDSLIERKRNLTFYEGEVQKVISNIEAWKSVVQTAIPTILVILMGAWSDRTGNRKLCILLPIFGEFLVCISNILSTFFFYEISLEITMLLEALFSALTGSWVLVYLGVFSYISDITDEDSRTFRVGLVNFCMTVGIPIGIALSGILLKIWGYYGIFLLSGMIYLITFTYGFVYLKTKTKPGIDYSEKAKALTFFDIFTLVKETVAVAFKKRDGNLRMKIILALTMVAIIYGPDHGEKIIAYLFVRYRLKWDALKYSIYSTYSIVTHSAGVLFSISVFSKYWGFHDSMLCLISITSKFVGSVYIAFVKTDLDMYMVPLIEILNATSFTCLRSMLSKLVFPEEMGKMYSLFSLVDTLAALLFEPTYSAIYARTIPIFTGAVYIFSATMTLPTIGILLWFFIQHRRETKLKKQEVIEGRIVYHETEVNSQ</sequence>
<evidence type="ECO:0000313" key="7">
    <source>
        <dbReference type="Proteomes" id="UP001153954"/>
    </source>
</evidence>
<evidence type="ECO:0000313" key="6">
    <source>
        <dbReference type="EMBL" id="CAH2107746.1"/>
    </source>
</evidence>
<feature type="transmembrane region" description="Helical" evidence="5">
    <location>
        <begin position="172"/>
        <end position="193"/>
    </location>
</feature>
<feature type="transmembrane region" description="Helical" evidence="5">
    <location>
        <begin position="425"/>
        <end position="447"/>
    </location>
</feature>
<keyword evidence="4 5" id="KW-0472">Membrane</keyword>
<comment type="subcellular location">
    <subcellularLocation>
        <location evidence="1">Membrane</location>
        <topology evidence="1">Multi-pass membrane protein</topology>
    </subcellularLocation>
</comment>
<evidence type="ECO:0000256" key="1">
    <source>
        <dbReference type="ARBA" id="ARBA00004141"/>
    </source>
</evidence>
<proteinExistence type="predicted"/>
<accession>A0AAU9VC04</accession>
<keyword evidence="2 5" id="KW-0812">Transmembrane</keyword>